<evidence type="ECO:0000313" key="1">
    <source>
        <dbReference type="EMBL" id="MPC33954.1"/>
    </source>
</evidence>
<dbReference type="AlphaFoldDB" id="A0A5B7ENF8"/>
<gene>
    <name evidence="1" type="ORF">E2C01_027324</name>
</gene>
<keyword evidence="2" id="KW-1185">Reference proteome</keyword>
<dbReference type="Proteomes" id="UP000324222">
    <property type="component" value="Unassembled WGS sequence"/>
</dbReference>
<organism evidence="1 2">
    <name type="scientific">Portunus trituberculatus</name>
    <name type="common">Swimming crab</name>
    <name type="synonym">Neptunus trituberculatus</name>
    <dbReference type="NCBI Taxonomy" id="210409"/>
    <lineage>
        <taxon>Eukaryota</taxon>
        <taxon>Metazoa</taxon>
        <taxon>Ecdysozoa</taxon>
        <taxon>Arthropoda</taxon>
        <taxon>Crustacea</taxon>
        <taxon>Multicrustacea</taxon>
        <taxon>Malacostraca</taxon>
        <taxon>Eumalacostraca</taxon>
        <taxon>Eucarida</taxon>
        <taxon>Decapoda</taxon>
        <taxon>Pleocyemata</taxon>
        <taxon>Brachyura</taxon>
        <taxon>Eubrachyura</taxon>
        <taxon>Portunoidea</taxon>
        <taxon>Portunidae</taxon>
        <taxon>Portuninae</taxon>
        <taxon>Portunus</taxon>
    </lineage>
</organism>
<sequence length="120" mass="14179">METQQKEKVDLTQEIVKIIKQKESMVRDTMDKKSIVIYEDKEPVRFKRKKEQKNVAEDVVRSVQGESEDGVSEIKEVHRLEKYTEGGKRSLKVKFRTQSTASKVIQHAWRLDKTQQFKKI</sequence>
<reference evidence="1 2" key="1">
    <citation type="submission" date="2019-05" db="EMBL/GenBank/DDBJ databases">
        <title>Another draft genome of Portunus trituberculatus and its Hox gene families provides insights of decapod evolution.</title>
        <authorList>
            <person name="Jeong J.-H."/>
            <person name="Song I."/>
            <person name="Kim S."/>
            <person name="Choi T."/>
            <person name="Kim D."/>
            <person name="Ryu S."/>
            <person name="Kim W."/>
        </authorList>
    </citation>
    <scope>NUCLEOTIDE SEQUENCE [LARGE SCALE GENOMIC DNA]</scope>
    <source>
        <tissue evidence="1">Muscle</tissue>
    </source>
</reference>
<accession>A0A5B7ENF8</accession>
<protein>
    <submittedName>
        <fullName evidence="1">Uncharacterized protein</fullName>
    </submittedName>
</protein>
<evidence type="ECO:0000313" key="2">
    <source>
        <dbReference type="Proteomes" id="UP000324222"/>
    </source>
</evidence>
<dbReference type="EMBL" id="VSRR010002945">
    <property type="protein sequence ID" value="MPC33954.1"/>
    <property type="molecule type" value="Genomic_DNA"/>
</dbReference>
<comment type="caution">
    <text evidence="1">The sequence shown here is derived from an EMBL/GenBank/DDBJ whole genome shotgun (WGS) entry which is preliminary data.</text>
</comment>
<proteinExistence type="predicted"/>
<name>A0A5B7ENF8_PORTR</name>